<keyword evidence="2" id="KW-1185">Reference proteome</keyword>
<protein>
    <submittedName>
        <fullName evidence="1">Uncharacterized protein DUF4258</fullName>
    </submittedName>
</protein>
<proteinExistence type="predicted"/>
<dbReference type="AlphaFoldDB" id="A0A370HJW4"/>
<gene>
    <name evidence="1" type="ORF">DES45_105230</name>
</gene>
<evidence type="ECO:0000313" key="2">
    <source>
        <dbReference type="Proteomes" id="UP000254925"/>
    </source>
</evidence>
<dbReference type="EMBL" id="QQBB01000005">
    <property type="protein sequence ID" value="RDI58707.1"/>
    <property type="molecule type" value="Genomic_DNA"/>
</dbReference>
<evidence type="ECO:0000313" key="1">
    <source>
        <dbReference type="EMBL" id="RDI58707.1"/>
    </source>
</evidence>
<name>A0A370HJW4_9HYPH</name>
<accession>A0A370HJW4</accession>
<dbReference type="InterPro" id="IPR025354">
    <property type="entry name" value="DUF4258"/>
</dbReference>
<dbReference type="Pfam" id="PF14076">
    <property type="entry name" value="DUF4258"/>
    <property type="match status" value="1"/>
</dbReference>
<reference evidence="1 2" key="1">
    <citation type="submission" date="2018-07" db="EMBL/GenBank/DDBJ databases">
        <title>Genomic Encyclopedia of Type Strains, Phase IV (KMG-IV): sequencing the most valuable type-strain genomes for metagenomic binning, comparative biology and taxonomic classification.</title>
        <authorList>
            <person name="Goeker M."/>
        </authorList>
    </citation>
    <scope>NUCLEOTIDE SEQUENCE [LARGE SCALE GENOMIC DNA]</scope>
    <source>
        <strain evidence="1 2">DSM 14364</strain>
    </source>
</reference>
<organism evidence="1 2">
    <name type="scientific">Microvirga subterranea</name>
    <dbReference type="NCBI Taxonomy" id="186651"/>
    <lineage>
        <taxon>Bacteria</taxon>
        <taxon>Pseudomonadati</taxon>
        <taxon>Pseudomonadota</taxon>
        <taxon>Alphaproteobacteria</taxon>
        <taxon>Hyphomicrobiales</taxon>
        <taxon>Methylobacteriaceae</taxon>
        <taxon>Microvirga</taxon>
    </lineage>
</organism>
<comment type="caution">
    <text evidence="1">The sequence shown here is derived from an EMBL/GenBank/DDBJ whole genome shotgun (WGS) entry which is preliminary data.</text>
</comment>
<dbReference type="RefSeq" id="WP_170151507.1">
    <property type="nucleotide sequence ID" value="NZ_QQBB01000005.1"/>
</dbReference>
<sequence length="96" mass="10980">MPLNLSIAGAFRIIREIVQDTNNIVVLPHGRQRGRQRNITRRQIELCVQRGTIVEGPFVNQFGHWQVTLYRHAAGEEITCVLAIEWATKVLVITTF</sequence>
<dbReference type="Proteomes" id="UP000254925">
    <property type="component" value="Unassembled WGS sequence"/>
</dbReference>